<sequence length="379" mass="41806">MGDEKDTSKIVVVNRPKIVSPSPYTLSSSDNPEARQLWNDLKQRFLVGNKVRVHEVKARLAACRQGGQPVVEYYGRLCALREELRSCCPVPVSTCGASGKITKERDEEKIHQFVMGLDDSRFGSVCATVIGMDPLPSLGEAYLRIIREEHRITSSRSHEQRHKVVGFVARRDQCDVASSEIAAYVGCSEGSGNRLDNLILQTSTRSTVCSHSGRSGHEKREYCQLIGFSDWYIERSEKNQNRANGETCRGRGGRSSSFPGSGRGRGQMTASLATSSNASQFPEFTPEQLKVLQKMIHENSSTGGAKKLFGKKDLGDFILDTRASHHMTGNLNLLLNIKNISPCSVGFANDSKTFAISVGVFPLSDTVTLTNILYVRFCF</sequence>
<dbReference type="AlphaFoldDB" id="A0ABD1C3I1"/>
<dbReference type="Proteomes" id="UP001558713">
    <property type="component" value="Unassembled WGS sequence"/>
</dbReference>
<keyword evidence="4" id="KW-1185">Reference proteome</keyword>
<dbReference type="EMBL" id="JBANAX010000059">
    <property type="protein sequence ID" value="KAL1224014.1"/>
    <property type="molecule type" value="Genomic_DNA"/>
</dbReference>
<gene>
    <name evidence="3" type="ORF">V5N11_004548</name>
</gene>
<feature type="region of interest" description="Disordered" evidence="1">
    <location>
        <begin position="241"/>
        <end position="279"/>
    </location>
</feature>
<evidence type="ECO:0000259" key="2">
    <source>
        <dbReference type="Pfam" id="PF22936"/>
    </source>
</evidence>
<dbReference type="Pfam" id="PF22936">
    <property type="entry name" value="Pol_BBD"/>
    <property type="match status" value="1"/>
</dbReference>
<feature type="domain" description="Retrovirus-related Pol polyprotein from transposon TNT 1-94-like beta-barrel" evidence="2">
    <location>
        <begin position="317"/>
        <end position="375"/>
    </location>
</feature>
<dbReference type="PANTHER" id="PTHR34222">
    <property type="entry name" value="GAG_PRE-INTEGRS DOMAIN-CONTAINING PROTEIN"/>
    <property type="match status" value="1"/>
</dbReference>
<accession>A0ABD1C3I1</accession>
<comment type="caution">
    <text evidence="3">The sequence shown here is derived from an EMBL/GenBank/DDBJ whole genome shotgun (WGS) entry which is preliminary data.</text>
</comment>
<evidence type="ECO:0000256" key="1">
    <source>
        <dbReference type="SAM" id="MobiDB-lite"/>
    </source>
</evidence>
<proteinExistence type="predicted"/>
<name>A0ABD1C3I1_CARAN</name>
<evidence type="ECO:0000313" key="4">
    <source>
        <dbReference type="Proteomes" id="UP001558713"/>
    </source>
</evidence>
<dbReference type="PANTHER" id="PTHR34222:SF28">
    <property type="entry name" value="CCHC-TYPE DOMAIN-CONTAINING PROTEIN"/>
    <property type="match status" value="1"/>
</dbReference>
<dbReference type="InterPro" id="IPR054722">
    <property type="entry name" value="PolX-like_BBD"/>
</dbReference>
<feature type="compositionally biased region" description="Polar residues" evidence="1">
    <location>
        <begin position="268"/>
        <end position="279"/>
    </location>
</feature>
<evidence type="ECO:0000313" key="3">
    <source>
        <dbReference type="EMBL" id="KAL1224014.1"/>
    </source>
</evidence>
<reference evidence="3 4" key="1">
    <citation type="submission" date="2024-04" db="EMBL/GenBank/DDBJ databases">
        <title>Genome assembly C_amara_ONT_v2.</title>
        <authorList>
            <person name="Yant L."/>
            <person name="Moore C."/>
            <person name="Slenker M."/>
        </authorList>
    </citation>
    <scope>NUCLEOTIDE SEQUENCE [LARGE SCALE GENOMIC DNA]</scope>
    <source>
        <tissue evidence="3">Leaf</tissue>
    </source>
</reference>
<organism evidence="3 4">
    <name type="scientific">Cardamine amara subsp. amara</name>
    <dbReference type="NCBI Taxonomy" id="228776"/>
    <lineage>
        <taxon>Eukaryota</taxon>
        <taxon>Viridiplantae</taxon>
        <taxon>Streptophyta</taxon>
        <taxon>Embryophyta</taxon>
        <taxon>Tracheophyta</taxon>
        <taxon>Spermatophyta</taxon>
        <taxon>Magnoliopsida</taxon>
        <taxon>eudicotyledons</taxon>
        <taxon>Gunneridae</taxon>
        <taxon>Pentapetalae</taxon>
        <taxon>rosids</taxon>
        <taxon>malvids</taxon>
        <taxon>Brassicales</taxon>
        <taxon>Brassicaceae</taxon>
        <taxon>Cardamineae</taxon>
        <taxon>Cardamine</taxon>
    </lineage>
</organism>
<protein>
    <recommendedName>
        <fullName evidence="2">Retrovirus-related Pol polyprotein from transposon TNT 1-94-like beta-barrel domain-containing protein</fullName>
    </recommendedName>
</protein>